<dbReference type="OrthoDB" id="5342093at2759"/>
<keyword evidence="1" id="KW-1133">Transmembrane helix</keyword>
<name>A0A6A6TN11_9PLEO</name>
<feature type="domain" description="DUF6594" evidence="2">
    <location>
        <begin position="5"/>
        <end position="274"/>
    </location>
</feature>
<dbReference type="PANTHER" id="PTHR34502">
    <property type="entry name" value="DUF6594 DOMAIN-CONTAINING PROTEIN-RELATED"/>
    <property type="match status" value="1"/>
</dbReference>
<evidence type="ECO:0000313" key="4">
    <source>
        <dbReference type="Proteomes" id="UP000799324"/>
    </source>
</evidence>
<sequence>MMGGYSTLATLMGAYPEVGIFRRFGALNTRNLLYLQAEVTSLEKQLIDLEKADLESGHPDRSIYSCDWRTLAEPIEVVGRDETQWKLFLRLREKLYEYNTALLEQVQMSKLNLPNLRDLDFLVRYMKTPSMGNVYLLGPDSDIWENPDLPDLISLNPKQSDNWVSRAVTVVVAGWLHRFVGRIFKKPKDQKHMPHTVSYSYVGLERISRLLMTTVASTLPVVSIIVLYSVSNMSKRLGLMGLFTALFSLVLGLLTNGKPIEIFSATAAFAAVQVVFISTNKSS</sequence>
<dbReference type="Proteomes" id="UP000799324">
    <property type="component" value="Unassembled WGS sequence"/>
</dbReference>
<feature type="transmembrane region" description="Helical" evidence="1">
    <location>
        <begin position="237"/>
        <end position="254"/>
    </location>
</feature>
<evidence type="ECO:0000259" key="2">
    <source>
        <dbReference type="Pfam" id="PF20237"/>
    </source>
</evidence>
<feature type="transmembrane region" description="Helical" evidence="1">
    <location>
        <begin position="210"/>
        <end position="230"/>
    </location>
</feature>
<evidence type="ECO:0000313" key="3">
    <source>
        <dbReference type="EMBL" id="KAF2659984.1"/>
    </source>
</evidence>
<evidence type="ECO:0000256" key="1">
    <source>
        <dbReference type="SAM" id="Phobius"/>
    </source>
</evidence>
<proteinExistence type="predicted"/>
<dbReference type="AlphaFoldDB" id="A0A6A6TN11"/>
<reference evidence="3" key="1">
    <citation type="journal article" date="2020" name="Stud. Mycol.">
        <title>101 Dothideomycetes genomes: a test case for predicting lifestyles and emergence of pathogens.</title>
        <authorList>
            <person name="Haridas S."/>
            <person name="Albert R."/>
            <person name="Binder M."/>
            <person name="Bloem J."/>
            <person name="Labutti K."/>
            <person name="Salamov A."/>
            <person name="Andreopoulos B."/>
            <person name="Baker S."/>
            <person name="Barry K."/>
            <person name="Bills G."/>
            <person name="Bluhm B."/>
            <person name="Cannon C."/>
            <person name="Castanera R."/>
            <person name="Culley D."/>
            <person name="Daum C."/>
            <person name="Ezra D."/>
            <person name="Gonzalez J."/>
            <person name="Henrissat B."/>
            <person name="Kuo A."/>
            <person name="Liang C."/>
            <person name="Lipzen A."/>
            <person name="Lutzoni F."/>
            <person name="Magnuson J."/>
            <person name="Mondo S."/>
            <person name="Nolan M."/>
            <person name="Ohm R."/>
            <person name="Pangilinan J."/>
            <person name="Park H.-J."/>
            <person name="Ramirez L."/>
            <person name="Alfaro M."/>
            <person name="Sun H."/>
            <person name="Tritt A."/>
            <person name="Yoshinaga Y."/>
            <person name="Zwiers L.-H."/>
            <person name="Turgeon B."/>
            <person name="Goodwin S."/>
            <person name="Spatafora J."/>
            <person name="Crous P."/>
            <person name="Grigoriev I."/>
        </authorList>
    </citation>
    <scope>NUCLEOTIDE SEQUENCE</scope>
    <source>
        <strain evidence="3">CBS 122681</strain>
    </source>
</reference>
<protein>
    <recommendedName>
        <fullName evidence="2">DUF6594 domain-containing protein</fullName>
    </recommendedName>
</protein>
<keyword evidence="1" id="KW-0812">Transmembrane</keyword>
<organism evidence="3 4">
    <name type="scientific">Lophiostoma macrostomum CBS 122681</name>
    <dbReference type="NCBI Taxonomy" id="1314788"/>
    <lineage>
        <taxon>Eukaryota</taxon>
        <taxon>Fungi</taxon>
        <taxon>Dikarya</taxon>
        <taxon>Ascomycota</taxon>
        <taxon>Pezizomycotina</taxon>
        <taxon>Dothideomycetes</taxon>
        <taxon>Pleosporomycetidae</taxon>
        <taxon>Pleosporales</taxon>
        <taxon>Lophiostomataceae</taxon>
        <taxon>Lophiostoma</taxon>
    </lineage>
</organism>
<accession>A0A6A6TN11</accession>
<dbReference type="Pfam" id="PF20237">
    <property type="entry name" value="DUF6594"/>
    <property type="match status" value="1"/>
</dbReference>
<gene>
    <name evidence="3" type="ORF">K491DRAFT_124748</name>
</gene>
<dbReference type="InterPro" id="IPR046529">
    <property type="entry name" value="DUF6594"/>
</dbReference>
<keyword evidence="1" id="KW-0472">Membrane</keyword>
<feature type="transmembrane region" description="Helical" evidence="1">
    <location>
        <begin position="260"/>
        <end position="279"/>
    </location>
</feature>
<dbReference type="EMBL" id="MU004303">
    <property type="protein sequence ID" value="KAF2659984.1"/>
    <property type="molecule type" value="Genomic_DNA"/>
</dbReference>
<keyword evidence="4" id="KW-1185">Reference proteome</keyword>
<dbReference type="PANTHER" id="PTHR34502:SF5">
    <property type="entry name" value="DUF6594 DOMAIN-CONTAINING PROTEIN"/>
    <property type="match status" value="1"/>
</dbReference>